<name>A0A267EZM9_9PLAT</name>
<dbReference type="Proteomes" id="UP000215902">
    <property type="component" value="Unassembled WGS sequence"/>
</dbReference>
<keyword evidence="4" id="KW-1185">Reference proteome</keyword>
<keyword evidence="2" id="KW-0472">Membrane</keyword>
<protein>
    <submittedName>
        <fullName evidence="3">Uncharacterized protein</fullName>
    </submittedName>
</protein>
<proteinExistence type="predicted"/>
<accession>A0A267EZM9</accession>
<dbReference type="EMBL" id="NIVC01001561">
    <property type="protein sequence ID" value="PAA66407.1"/>
    <property type="molecule type" value="Genomic_DNA"/>
</dbReference>
<sequence length="257" mass="29352">GKTRETMGCQRLLGWRQQRLVGYKFGVTREAQTCRQGDRIPILIAGIAKVLQHQNEMRHWSALLLLLLPLFLQPAFGAEAELPEGYNEKCLKDSNQPYSKENYQDCTNSEAAEEGRTECCTVGGEKGCCKPTETGRMLKIAFGIIGVALGLGIIVYICTWCDRDTWPCIGRIEDAWRPKQHKLEESLICCRDRVERRRLEEEHRRKYAAKDGAEHDGEPDAFEEEDESPTSVDDTRRANLKLEAPEEFKAKVQDSWF</sequence>
<comment type="caution">
    <text evidence="3">The sequence shown here is derived from an EMBL/GenBank/DDBJ whole genome shotgun (WGS) entry which is preliminary data.</text>
</comment>
<reference evidence="3 4" key="1">
    <citation type="submission" date="2017-06" db="EMBL/GenBank/DDBJ databases">
        <title>A platform for efficient transgenesis in Macrostomum lignano, a flatworm model organism for stem cell research.</title>
        <authorList>
            <person name="Berezikov E."/>
        </authorList>
    </citation>
    <scope>NUCLEOTIDE SEQUENCE [LARGE SCALE GENOMIC DNA]</scope>
    <source>
        <strain evidence="3">DV1</strain>
        <tissue evidence="3">Whole organism</tissue>
    </source>
</reference>
<evidence type="ECO:0000256" key="1">
    <source>
        <dbReference type="SAM" id="MobiDB-lite"/>
    </source>
</evidence>
<feature type="transmembrane region" description="Helical" evidence="2">
    <location>
        <begin position="140"/>
        <end position="161"/>
    </location>
</feature>
<keyword evidence="2" id="KW-1133">Transmembrane helix</keyword>
<evidence type="ECO:0000256" key="2">
    <source>
        <dbReference type="SAM" id="Phobius"/>
    </source>
</evidence>
<keyword evidence="2" id="KW-0812">Transmembrane</keyword>
<dbReference type="OrthoDB" id="6301403at2759"/>
<feature type="compositionally biased region" description="Acidic residues" evidence="1">
    <location>
        <begin position="219"/>
        <end position="228"/>
    </location>
</feature>
<feature type="compositionally biased region" description="Basic and acidic residues" evidence="1">
    <location>
        <begin position="205"/>
        <end position="218"/>
    </location>
</feature>
<organism evidence="3 4">
    <name type="scientific">Macrostomum lignano</name>
    <dbReference type="NCBI Taxonomy" id="282301"/>
    <lineage>
        <taxon>Eukaryota</taxon>
        <taxon>Metazoa</taxon>
        <taxon>Spiralia</taxon>
        <taxon>Lophotrochozoa</taxon>
        <taxon>Platyhelminthes</taxon>
        <taxon>Rhabditophora</taxon>
        <taxon>Macrostomorpha</taxon>
        <taxon>Macrostomida</taxon>
        <taxon>Macrostomidae</taxon>
        <taxon>Macrostomum</taxon>
    </lineage>
</organism>
<feature type="region of interest" description="Disordered" evidence="1">
    <location>
        <begin position="205"/>
        <end position="239"/>
    </location>
</feature>
<evidence type="ECO:0000313" key="3">
    <source>
        <dbReference type="EMBL" id="PAA66407.1"/>
    </source>
</evidence>
<gene>
    <name evidence="3" type="ORF">BOX15_Mlig032349g1</name>
</gene>
<dbReference type="AlphaFoldDB" id="A0A267EZM9"/>
<feature type="non-terminal residue" evidence="3">
    <location>
        <position position="1"/>
    </location>
</feature>
<evidence type="ECO:0000313" key="4">
    <source>
        <dbReference type="Proteomes" id="UP000215902"/>
    </source>
</evidence>